<dbReference type="SUPFAM" id="SSF50129">
    <property type="entry name" value="GroES-like"/>
    <property type="match status" value="1"/>
</dbReference>
<proteinExistence type="predicted"/>
<dbReference type="AlphaFoldDB" id="A0A1Y1ZJ00"/>
<dbReference type="Pfam" id="PF08240">
    <property type="entry name" value="ADH_N"/>
    <property type="match status" value="1"/>
</dbReference>
<dbReference type="SUPFAM" id="SSF51735">
    <property type="entry name" value="NAD(P)-binding Rossmann-fold domains"/>
    <property type="match status" value="1"/>
</dbReference>
<dbReference type="GO" id="GO:0016491">
    <property type="term" value="F:oxidoreductase activity"/>
    <property type="evidence" value="ECO:0007669"/>
    <property type="project" value="TreeGrafter"/>
</dbReference>
<gene>
    <name evidence="3" type="ORF">BCR34DRAFT_567624</name>
</gene>
<evidence type="ECO:0000259" key="2">
    <source>
        <dbReference type="Pfam" id="PF08240"/>
    </source>
</evidence>
<keyword evidence="4" id="KW-1185">Reference proteome</keyword>
<dbReference type="InterPro" id="IPR013149">
    <property type="entry name" value="ADH-like_C"/>
</dbReference>
<dbReference type="InterPro" id="IPR051397">
    <property type="entry name" value="Zn-ADH-like_protein"/>
</dbReference>
<dbReference type="STRING" id="1231657.A0A1Y1ZJ00"/>
<feature type="domain" description="Alcohol dehydrogenase-like N-terminal" evidence="2">
    <location>
        <begin position="29"/>
        <end position="143"/>
    </location>
</feature>
<sequence>MSTHKALVLSSHTEPIAVKNLPTPSATSGSALVSPIYAGIGSNARLIFTGKLPYPLRLPLTPGQSCIARVGAVGPDATSLKPGDIVWVDPTISSRDDSDTKILLGLFGGGSPGAEKLMEDGWRHGCYAEKALVPLENCFVLPESLFKSKADGGQGYTFKDLASLSTALVAYGGLESAGVCAGKTVIIAPATGKFSGGAVLAALAMGAKVIAASRSEENMKRLYAFPGAKERLTTVTLASDVEKDTAALLKATGGKGAEVFIDFCPPAAGASGTPTHITAAISVLKRNGQAVLMGGIISKIELPYILLMLKSITVRGQFMYGRPQVMQFIRMLQNGNLVFGESVGLNVAGTFSMEKIEEGLDLAESGAGWGDEVLLAPNGEQ</sequence>
<comment type="caution">
    <text evidence="3">The sequence shown here is derived from an EMBL/GenBank/DDBJ whole genome shotgun (WGS) entry which is preliminary data.</text>
</comment>
<protein>
    <submittedName>
        <fullName evidence="3">Chaperonin 10-like protein</fullName>
    </submittedName>
</protein>
<evidence type="ECO:0000259" key="1">
    <source>
        <dbReference type="Pfam" id="PF00107"/>
    </source>
</evidence>
<organism evidence="3 4">
    <name type="scientific">Clohesyomyces aquaticus</name>
    <dbReference type="NCBI Taxonomy" id="1231657"/>
    <lineage>
        <taxon>Eukaryota</taxon>
        <taxon>Fungi</taxon>
        <taxon>Dikarya</taxon>
        <taxon>Ascomycota</taxon>
        <taxon>Pezizomycotina</taxon>
        <taxon>Dothideomycetes</taxon>
        <taxon>Pleosporomycetidae</taxon>
        <taxon>Pleosporales</taxon>
        <taxon>Lindgomycetaceae</taxon>
        <taxon>Clohesyomyces</taxon>
    </lineage>
</organism>
<dbReference type="InterPro" id="IPR011032">
    <property type="entry name" value="GroES-like_sf"/>
</dbReference>
<dbReference type="InterPro" id="IPR036291">
    <property type="entry name" value="NAD(P)-bd_dom_sf"/>
</dbReference>
<reference evidence="3 4" key="1">
    <citation type="submission" date="2016-07" db="EMBL/GenBank/DDBJ databases">
        <title>Pervasive Adenine N6-methylation of Active Genes in Fungi.</title>
        <authorList>
            <consortium name="DOE Joint Genome Institute"/>
            <person name="Mondo S.J."/>
            <person name="Dannebaum R.O."/>
            <person name="Kuo R.C."/>
            <person name="Labutti K."/>
            <person name="Haridas S."/>
            <person name="Kuo A."/>
            <person name="Salamov A."/>
            <person name="Ahrendt S.R."/>
            <person name="Lipzen A."/>
            <person name="Sullivan W."/>
            <person name="Andreopoulos W.B."/>
            <person name="Clum A."/>
            <person name="Lindquist E."/>
            <person name="Daum C."/>
            <person name="Ramamoorthy G.K."/>
            <person name="Gryganskyi A."/>
            <person name="Culley D."/>
            <person name="Magnuson J.K."/>
            <person name="James T.Y."/>
            <person name="O'Malley M.A."/>
            <person name="Stajich J.E."/>
            <person name="Spatafora J.W."/>
            <person name="Visel A."/>
            <person name="Grigoriev I.V."/>
        </authorList>
    </citation>
    <scope>NUCLEOTIDE SEQUENCE [LARGE SCALE GENOMIC DNA]</scope>
    <source>
        <strain evidence="3 4">CBS 115471</strain>
    </source>
</reference>
<name>A0A1Y1ZJ00_9PLEO</name>
<dbReference type="CDD" id="cd05188">
    <property type="entry name" value="MDR"/>
    <property type="match status" value="1"/>
</dbReference>
<dbReference type="Gene3D" id="3.40.50.720">
    <property type="entry name" value="NAD(P)-binding Rossmann-like Domain"/>
    <property type="match status" value="1"/>
</dbReference>
<dbReference type="PANTHER" id="PTHR43677:SF4">
    <property type="entry name" value="QUINONE OXIDOREDUCTASE-LIKE PROTEIN 2"/>
    <property type="match status" value="1"/>
</dbReference>
<evidence type="ECO:0000313" key="4">
    <source>
        <dbReference type="Proteomes" id="UP000193144"/>
    </source>
</evidence>
<dbReference type="OrthoDB" id="5407715at2759"/>
<dbReference type="Gene3D" id="3.90.180.10">
    <property type="entry name" value="Medium-chain alcohol dehydrogenases, catalytic domain"/>
    <property type="match status" value="1"/>
</dbReference>
<dbReference type="PANTHER" id="PTHR43677">
    <property type="entry name" value="SHORT-CHAIN DEHYDROGENASE/REDUCTASE"/>
    <property type="match status" value="1"/>
</dbReference>
<dbReference type="Pfam" id="PF00107">
    <property type="entry name" value="ADH_zinc_N"/>
    <property type="match status" value="1"/>
</dbReference>
<dbReference type="Proteomes" id="UP000193144">
    <property type="component" value="Unassembled WGS sequence"/>
</dbReference>
<evidence type="ECO:0000313" key="3">
    <source>
        <dbReference type="EMBL" id="ORY09997.1"/>
    </source>
</evidence>
<accession>A0A1Y1ZJ00</accession>
<dbReference type="EMBL" id="MCFA01000079">
    <property type="protein sequence ID" value="ORY09997.1"/>
    <property type="molecule type" value="Genomic_DNA"/>
</dbReference>
<dbReference type="GO" id="GO:0005739">
    <property type="term" value="C:mitochondrion"/>
    <property type="evidence" value="ECO:0007669"/>
    <property type="project" value="TreeGrafter"/>
</dbReference>
<feature type="domain" description="Alcohol dehydrogenase-like C-terminal" evidence="1">
    <location>
        <begin position="198"/>
        <end position="333"/>
    </location>
</feature>
<dbReference type="InterPro" id="IPR013154">
    <property type="entry name" value="ADH-like_N"/>
</dbReference>